<dbReference type="InterPro" id="IPR029044">
    <property type="entry name" value="Nucleotide-diphossugar_trans"/>
</dbReference>
<dbReference type="HOGENOM" id="CLU_025996_0_5_10"/>
<dbReference type="KEGG" id="zpr:ZPR_1098"/>
<sequence>MLQTYDNWECIIVDDGSIDYTAELLGFYIQIDDRFKFFKRTKNYLSGGNGARNYGLNLAKGDYIIFFDSDDLMTKDHIEVKFNAIVNHKVDYVITRTKFLNSTDKSMDRYYKFDQYKVNPNNYILQKINWLTYDTLVKASLAKSILFNERLHTGQEYNYYSKLISKSTRCTFIDKVVTLRRKHAKSKQGKLKLEEDKIKSSIPSIWETFLELNPLLSEKTRKHLLFKILDANYHSKETIIPNLDKFKKKLAIEFPGSVILFSLMMFSKRNFNKGYFLRNLFKRKLLNH</sequence>
<dbReference type="InterPro" id="IPR050834">
    <property type="entry name" value="Glycosyltransf_2"/>
</dbReference>
<dbReference type="InterPro" id="IPR001173">
    <property type="entry name" value="Glyco_trans_2-like"/>
</dbReference>
<protein>
    <submittedName>
        <fullName evidence="2">Glycosyl transferase family 2</fullName>
    </submittedName>
</protein>
<dbReference type="CDD" id="cd00761">
    <property type="entry name" value="Glyco_tranf_GTA_type"/>
    <property type="match status" value="1"/>
</dbReference>
<gene>
    <name evidence="2" type="ordered locus">ZPR_1098</name>
</gene>
<dbReference type="GO" id="GO:0016740">
    <property type="term" value="F:transferase activity"/>
    <property type="evidence" value="ECO:0007669"/>
    <property type="project" value="UniProtKB-KW"/>
</dbReference>
<dbReference type="Pfam" id="PF00535">
    <property type="entry name" value="Glycos_transf_2"/>
    <property type="match status" value="1"/>
</dbReference>
<evidence type="ECO:0000313" key="3">
    <source>
        <dbReference type="Proteomes" id="UP000001654"/>
    </source>
</evidence>
<dbReference type="STRING" id="655815.ZPR_1098"/>
<accession>D5BIJ1</accession>
<dbReference type="SUPFAM" id="SSF53448">
    <property type="entry name" value="Nucleotide-diphospho-sugar transferases"/>
    <property type="match status" value="1"/>
</dbReference>
<dbReference type="EMBL" id="CP001650">
    <property type="protein sequence ID" value="ADF51443.1"/>
    <property type="molecule type" value="Genomic_DNA"/>
</dbReference>
<dbReference type="AlphaFoldDB" id="D5BIJ1"/>
<organism evidence="2 3">
    <name type="scientific">Zunongwangia profunda (strain DSM 18752 / CCTCC AB 206139 / SM-A87)</name>
    <name type="common">Wangia profunda</name>
    <dbReference type="NCBI Taxonomy" id="655815"/>
    <lineage>
        <taxon>Bacteria</taxon>
        <taxon>Pseudomonadati</taxon>
        <taxon>Bacteroidota</taxon>
        <taxon>Flavobacteriia</taxon>
        <taxon>Flavobacteriales</taxon>
        <taxon>Flavobacteriaceae</taxon>
        <taxon>Zunongwangia</taxon>
    </lineage>
</organism>
<keyword evidence="3" id="KW-1185">Reference proteome</keyword>
<dbReference type="eggNOG" id="COG1215">
    <property type="taxonomic scope" value="Bacteria"/>
</dbReference>
<feature type="domain" description="Glycosyltransferase 2-like" evidence="1">
    <location>
        <begin position="3"/>
        <end position="119"/>
    </location>
</feature>
<evidence type="ECO:0000259" key="1">
    <source>
        <dbReference type="Pfam" id="PF00535"/>
    </source>
</evidence>
<dbReference type="Proteomes" id="UP000001654">
    <property type="component" value="Chromosome"/>
</dbReference>
<dbReference type="PANTHER" id="PTHR43685:SF2">
    <property type="entry name" value="GLYCOSYLTRANSFERASE 2-LIKE DOMAIN-CONTAINING PROTEIN"/>
    <property type="match status" value="1"/>
</dbReference>
<evidence type="ECO:0000313" key="2">
    <source>
        <dbReference type="EMBL" id="ADF51443.1"/>
    </source>
</evidence>
<name>D5BIJ1_ZUNPS</name>
<reference evidence="2 3" key="1">
    <citation type="journal article" date="2010" name="BMC Genomics">
        <title>The complete genome of Zunongwangia profunda SM-A87 reveals its adaptation to the deep-sea environment and ecological role in sedimentary organic nitrogen degradation.</title>
        <authorList>
            <person name="Qin Q.L."/>
            <person name="Zhang X.Y."/>
            <person name="Wang X.M."/>
            <person name="Liu G.M."/>
            <person name="Chen X.L."/>
            <person name="Xie B.B."/>
            <person name="Dang H.Y."/>
            <person name="Zhou B.C."/>
            <person name="Yu J."/>
            <person name="Zhang Y.Z."/>
        </authorList>
    </citation>
    <scope>NUCLEOTIDE SEQUENCE [LARGE SCALE GENOMIC DNA]</scope>
    <source>
        <strain evidence="3">DSM 18752 / CCTCC AB 206139 / SM-A87</strain>
    </source>
</reference>
<keyword evidence="2" id="KW-0808">Transferase</keyword>
<dbReference type="CAZy" id="GT2">
    <property type="family name" value="Glycosyltransferase Family 2"/>
</dbReference>
<proteinExistence type="predicted"/>
<dbReference type="Gene3D" id="3.90.550.10">
    <property type="entry name" value="Spore Coat Polysaccharide Biosynthesis Protein SpsA, Chain A"/>
    <property type="match status" value="1"/>
</dbReference>
<dbReference type="PANTHER" id="PTHR43685">
    <property type="entry name" value="GLYCOSYLTRANSFERASE"/>
    <property type="match status" value="1"/>
</dbReference>